<dbReference type="SUPFAM" id="SSF103473">
    <property type="entry name" value="MFS general substrate transporter"/>
    <property type="match status" value="1"/>
</dbReference>
<dbReference type="GO" id="GO:0016020">
    <property type="term" value="C:membrane"/>
    <property type="evidence" value="ECO:0007669"/>
    <property type="project" value="UniProtKB-SubCell"/>
</dbReference>
<dbReference type="FunFam" id="1.20.1250.20:FF:000057">
    <property type="entry name" value="MFS general substrate transporter"/>
    <property type="match status" value="1"/>
</dbReference>
<feature type="transmembrane region" description="Helical" evidence="7">
    <location>
        <begin position="410"/>
        <end position="430"/>
    </location>
</feature>
<dbReference type="GO" id="GO:0022857">
    <property type="term" value="F:transmembrane transporter activity"/>
    <property type="evidence" value="ECO:0007669"/>
    <property type="project" value="InterPro"/>
</dbReference>
<evidence type="ECO:0000256" key="7">
    <source>
        <dbReference type="SAM" id="Phobius"/>
    </source>
</evidence>
<feature type="transmembrane region" description="Helical" evidence="7">
    <location>
        <begin position="213"/>
        <end position="235"/>
    </location>
</feature>
<comment type="similarity">
    <text evidence="2">Belongs to the major facilitator superfamily.</text>
</comment>
<feature type="transmembrane region" description="Helical" evidence="7">
    <location>
        <begin position="377"/>
        <end position="398"/>
    </location>
</feature>
<dbReference type="Gene3D" id="1.20.1250.20">
    <property type="entry name" value="MFS general substrate transporter like domains"/>
    <property type="match status" value="2"/>
</dbReference>
<keyword evidence="5 7" id="KW-1133">Transmembrane helix</keyword>
<reference evidence="9" key="2">
    <citation type="journal article" date="2023" name="IMA Fungus">
        <title>Comparative genomic study of the Penicillium genus elucidates a diverse pangenome and 15 lateral gene transfer events.</title>
        <authorList>
            <person name="Petersen C."/>
            <person name="Sorensen T."/>
            <person name="Nielsen M.R."/>
            <person name="Sondergaard T.E."/>
            <person name="Sorensen J.L."/>
            <person name="Fitzpatrick D.A."/>
            <person name="Frisvad J.C."/>
            <person name="Nielsen K.L."/>
        </authorList>
    </citation>
    <scope>NUCLEOTIDE SEQUENCE</scope>
    <source>
        <strain evidence="9">IBT 30069</strain>
    </source>
</reference>
<feature type="transmembrane region" description="Helical" evidence="7">
    <location>
        <begin position="350"/>
        <end position="371"/>
    </location>
</feature>
<sequence length="484" mass="54153">MEKDDSEAVHVESADHEKKESKFLAWTTEFASRDDDWHRQETRKLLWKIDIHLLPWIVLMYLTNFLDRNALSQAKLGSLEQDLGLKGTEFNTITSILFIGYILFQLPSNLLLTRVRPSLYLCGMMALWGTISALQSTTKSFAGELLCRLFLGAAEAPFFSGSIFLMSSWYRTDELTHRIGIFYAGVALANMFGGLIAAGVIGNLDNAHGLAAWRWLFIIEGCATVGIALIAIWFMPNYPNTTRWLSRQEQDYAQWRLAQDAAGEEDDRFAVSPLEAVKMALSDYRLYFFMLLNHLNLLAQSFTYFFPSIVESLGYSSTTTLFLTVPVWFATFLAVISISYHSSQTNERSLHIFCCMLIGAIGNIIVITTNNLGARMFAMYLIPIGTLPSFQMILAWITSSFSRPLVKRSVVVAMCGMFGNAASIYGSYLYPDSQGPKYVPAGVALACVCVACGGLALVIRFVLRRENQKLDRENGPGDGARYIL</sequence>
<feature type="transmembrane region" description="Helical" evidence="7">
    <location>
        <begin position="93"/>
        <end position="112"/>
    </location>
</feature>
<feature type="transmembrane region" description="Helical" evidence="7">
    <location>
        <begin position="318"/>
        <end position="338"/>
    </location>
</feature>
<dbReference type="PANTHER" id="PTHR43791">
    <property type="entry name" value="PERMEASE-RELATED"/>
    <property type="match status" value="1"/>
</dbReference>
<comment type="subcellular location">
    <subcellularLocation>
        <location evidence="1">Membrane</location>
        <topology evidence="1">Multi-pass membrane protein</topology>
    </subcellularLocation>
</comment>
<dbReference type="InterPro" id="IPR011701">
    <property type="entry name" value="MFS"/>
</dbReference>
<feature type="transmembrane region" description="Helical" evidence="7">
    <location>
        <begin position="442"/>
        <end position="463"/>
    </location>
</feature>
<feature type="domain" description="Major facilitator superfamily (MFS) profile" evidence="8">
    <location>
        <begin position="53"/>
        <end position="468"/>
    </location>
</feature>
<evidence type="ECO:0000313" key="9">
    <source>
        <dbReference type="EMBL" id="KAJ5088058.1"/>
    </source>
</evidence>
<keyword evidence="3" id="KW-0813">Transport</keyword>
<organism evidence="9 10">
    <name type="scientific">Penicillium angulare</name>
    <dbReference type="NCBI Taxonomy" id="116970"/>
    <lineage>
        <taxon>Eukaryota</taxon>
        <taxon>Fungi</taxon>
        <taxon>Dikarya</taxon>
        <taxon>Ascomycota</taxon>
        <taxon>Pezizomycotina</taxon>
        <taxon>Eurotiomycetes</taxon>
        <taxon>Eurotiomycetidae</taxon>
        <taxon>Eurotiales</taxon>
        <taxon>Aspergillaceae</taxon>
        <taxon>Penicillium</taxon>
    </lineage>
</organism>
<evidence type="ECO:0000259" key="8">
    <source>
        <dbReference type="PROSITE" id="PS50850"/>
    </source>
</evidence>
<protein>
    <recommendedName>
        <fullName evidence="8">Major facilitator superfamily (MFS) profile domain-containing protein</fullName>
    </recommendedName>
</protein>
<dbReference type="EMBL" id="JAPQKH010000007">
    <property type="protein sequence ID" value="KAJ5088058.1"/>
    <property type="molecule type" value="Genomic_DNA"/>
</dbReference>
<dbReference type="FunFam" id="1.20.1250.20:FF:000013">
    <property type="entry name" value="MFS general substrate transporter"/>
    <property type="match status" value="1"/>
</dbReference>
<name>A0A9W9EU94_9EURO</name>
<comment type="caution">
    <text evidence="9">The sequence shown here is derived from an EMBL/GenBank/DDBJ whole genome shotgun (WGS) entry which is preliminary data.</text>
</comment>
<proteinExistence type="inferred from homology"/>
<reference evidence="9" key="1">
    <citation type="submission" date="2022-11" db="EMBL/GenBank/DDBJ databases">
        <authorList>
            <person name="Petersen C."/>
        </authorList>
    </citation>
    <scope>NUCLEOTIDE SEQUENCE</scope>
    <source>
        <strain evidence="9">IBT 30069</strain>
    </source>
</reference>
<dbReference type="PANTHER" id="PTHR43791:SF20">
    <property type="entry name" value="TRANSPORTER, PUTATIVE (AFU_ORTHOLOGUE AFUA_3G14670)-RELATED"/>
    <property type="match status" value="1"/>
</dbReference>
<dbReference type="InterPro" id="IPR020846">
    <property type="entry name" value="MFS_dom"/>
</dbReference>
<accession>A0A9W9EU94</accession>
<dbReference type="AlphaFoldDB" id="A0A9W9EU94"/>
<evidence type="ECO:0000256" key="6">
    <source>
        <dbReference type="ARBA" id="ARBA00023136"/>
    </source>
</evidence>
<dbReference type="Proteomes" id="UP001149165">
    <property type="component" value="Unassembled WGS sequence"/>
</dbReference>
<evidence type="ECO:0000256" key="3">
    <source>
        <dbReference type="ARBA" id="ARBA00022448"/>
    </source>
</evidence>
<feature type="transmembrane region" description="Helical" evidence="7">
    <location>
        <begin position="149"/>
        <end position="169"/>
    </location>
</feature>
<keyword evidence="6 7" id="KW-0472">Membrane</keyword>
<evidence type="ECO:0000256" key="2">
    <source>
        <dbReference type="ARBA" id="ARBA00008335"/>
    </source>
</evidence>
<dbReference type="Pfam" id="PF07690">
    <property type="entry name" value="MFS_1"/>
    <property type="match status" value="1"/>
</dbReference>
<dbReference type="InterPro" id="IPR036259">
    <property type="entry name" value="MFS_trans_sf"/>
</dbReference>
<keyword evidence="10" id="KW-1185">Reference proteome</keyword>
<feature type="transmembrane region" description="Helical" evidence="7">
    <location>
        <begin position="119"/>
        <end position="137"/>
    </location>
</feature>
<gene>
    <name evidence="9" type="ORF">N7456_011674</name>
</gene>
<keyword evidence="4 7" id="KW-0812">Transmembrane</keyword>
<dbReference type="OrthoDB" id="2250022at2759"/>
<evidence type="ECO:0000313" key="10">
    <source>
        <dbReference type="Proteomes" id="UP001149165"/>
    </source>
</evidence>
<dbReference type="PROSITE" id="PS50850">
    <property type="entry name" value="MFS"/>
    <property type="match status" value="1"/>
</dbReference>
<feature type="transmembrane region" description="Helical" evidence="7">
    <location>
        <begin position="286"/>
        <end position="306"/>
    </location>
</feature>
<evidence type="ECO:0000256" key="1">
    <source>
        <dbReference type="ARBA" id="ARBA00004141"/>
    </source>
</evidence>
<evidence type="ECO:0000256" key="5">
    <source>
        <dbReference type="ARBA" id="ARBA00022989"/>
    </source>
</evidence>
<feature type="transmembrane region" description="Helical" evidence="7">
    <location>
        <begin position="181"/>
        <end position="201"/>
    </location>
</feature>
<evidence type="ECO:0000256" key="4">
    <source>
        <dbReference type="ARBA" id="ARBA00022692"/>
    </source>
</evidence>